<feature type="transmembrane region" description="Helical" evidence="1">
    <location>
        <begin position="159"/>
        <end position="178"/>
    </location>
</feature>
<accession>A0A1U7HRS7</accession>
<feature type="transmembrane region" description="Helical" evidence="1">
    <location>
        <begin position="393"/>
        <end position="419"/>
    </location>
</feature>
<feature type="transmembrane region" description="Helical" evidence="1">
    <location>
        <begin position="352"/>
        <end position="372"/>
    </location>
</feature>
<keyword evidence="3" id="KW-1185">Reference proteome</keyword>
<dbReference type="AlphaFoldDB" id="A0A1U7HRS7"/>
<evidence type="ECO:0000256" key="1">
    <source>
        <dbReference type="SAM" id="Phobius"/>
    </source>
</evidence>
<evidence type="ECO:0000313" key="3">
    <source>
        <dbReference type="Proteomes" id="UP000186868"/>
    </source>
</evidence>
<dbReference type="EMBL" id="MRCB01000002">
    <property type="protein sequence ID" value="OKH26234.1"/>
    <property type="molecule type" value="Genomic_DNA"/>
</dbReference>
<keyword evidence="1" id="KW-0472">Membrane</keyword>
<comment type="caution">
    <text evidence="2">The sequence shown here is derived from an EMBL/GenBank/DDBJ whole genome shotgun (WGS) entry which is preliminary data.</text>
</comment>
<organism evidence="2 3">
    <name type="scientific">Hydrococcus rivularis NIES-593</name>
    <dbReference type="NCBI Taxonomy" id="1921803"/>
    <lineage>
        <taxon>Bacteria</taxon>
        <taxon>Bacillati</taxon>
        <taxon>Cyanobacteriota</taxon>
        <taxon>Cyanophyceae</taxon>
        <taxon>Pleurocapsales</taxon>
        <taxon>Hydrococcaceae</taxon>
        <taxon>Hydrococcus</taxon>
    </lineage>
</organism>
<feature type="transmembrane region" description="Helical" evidence="1">
    <location>
        <begin position="223"/>
        <end position="242"/>
    </location>
</feature>
<feature type="transmembrane region" description="Helical" evidence="1">
    <location>
        <begin position="321"/>
        <end position="340"/>
    </location>
</feature>
<feature type="transmembrane region" description="Helical" evidence="1">
    <location>
        <begin position="184"/>
        <end position="202"/>
    </location>
</feature>
<protein>
    <recommendedName>
        <fullName evidence="4">Glycosyltransferase RgtA/B/C/D-like domain-containing protein</fullName>
    </recommendedName>
</protein>
<evidence type="ECO:0000313" key="2">
    <source>
        <dbReference type="EMBL" id="OKH26234.1"/>
    </source>
</evidence>
<dbReference type="Proteomes" id="UP000186868">
    <property type="component" value="Unassembled WGS sequence"/>
</dbReference>
<proteinExistence type="predicted"/>
<feature type="transmembrane region" description="Helical" evidence="1">
    <location>
        <begin position="276"/>
        <end position="301"/>
    </location>
</feature>
<keyword evidence="1" id="KW-0812">Transmembrane</keyword>
<feature type="transmembrane region" description="Helical" evidence="1">
    <location>
        <begin position="104"/>
        <end position="123"/>
    </location>
</feature>
<gene>
    <name evidence="2" type="ORF">NIES593_02630</name>
</gene>
<feature type="transmembrane region" description="Helical" evidence="1">
    <location>
        <begin position="129"/>
        <end position="147"/>
    </location>
</feature>
<sequence length="581" mass="66449">MTSLKQLWVPIKSSKLFSHPNTLFWFSLSLSVNLYFGLVSIGHGFSQDYIIQDDVRQHVVWLQRFVDPQLFPNDLIADYFQTLAPVGYKFFYWSMAKLGIESILLAKILPLVLGSIATVYLFFFSLKIFPIPSGAFLISLLFNQVIWNNDDLISATPRAFVYPFFAAFLYYLVQRSLIPVLISIALQGLFYPQLLLVEVTILTVRLFRWQRGLPQLSQDRKDYFFLLSGLGVAFVVLLPFILDRSEFSTVVTLAQMKAMPEFGFRGRNQYFGVNPIWFIFMGSSGIKIPLFPSIVWFAFALPFWHKSQLSLAKFVTEDAKILWQIVIASLGMFFLAHLLLPQLHLPSRYTHHSIRFVMPIAAGIVLLVLLESGWRWLSKKKLTQAKFTSKESFLLGLIALFAAIVIIVPAIPSGVLFLFQTWVVGDAPAVYEFLSKQPKDTLVASIAQESDNIPAFSQRSILASREFALAYHPAYYNRIEQRTIDTIRAQYSSDLSVTKSIIKKYGIDFLLIERNSFEPDYLFKQEWLIRSSFRDSVFATINRLEKGEKPALEKLSDHCSVVSTEKFILLEAACITKVEEN</sequence>
<name>A0A1U7HRS7_9CYAN</name>
<evidence type="ECO:0008006" key="4">
    <source>
        <dbReference type="Google" id="ProtNLM"/>
    </source>
</evidence>
<feature type="transmembrane region" description="Helical" evidence="1">
    <location>
        <begin position="23"/>
        <end position="42"/>
    </location>
</feature>
<reference evidence="2 3" key="1">
    <citation type="submission" date="2016-11" db="EMBL/GenBank/DDBJ databases">
        <title>Draft Genome Sequences of Nine Cyanobacterial Strains from Diverse Habitats.</title>
        <authorList>
            <person name="Zhu T."/>
            <person name="Hou S."/>
            <person name="Lu X."/>
            <person name="Hess W.R."/>
        </authorList>
    </citation>
    <scope>NUCLEOTIDE SEQUENCE [LARGE SCALE GENOMIC DNA]</scope>
    <source>
        <strain evidence="2 3">NIES-593</strain>
    </source>
</reference>
<keyword evidence="1" id="KW-1133">Transmembrane helix</keyword>